<proteinExistence type="inferred from homology"/>
<feature type="transmembrane region" description="Helical" evidence="8">
    <location>
        <begin position="168"/>
        <end position="192"/>
    </location>
</feature>
<feature type="transmembrane region" description="Helical" evidence="8">
    <location>
        <begin position="79"/>
        <end position="97"/>
    </location>
</feature>
<gene>
    <name evidence="9" type="ORF">PTI45_02199</name>
</gene>
<dbReference type="Proteomes" id="UP000094578">
    <property type="component" value="Unassembled WGS sequence"/>
</dbReference>
<evidence type="ECO:0000256" key="2">
    <source>
        <dbReference type="ARBA" id="ARBA00007935"/>
    </source>
</evidence>
<reference evidence="9 10" key="1">
    <citation type="submission" date="2016-08" db="EMBL/GenBank/DDBJ databases">
        <title>Genome sequencing of Paenibacillus sp. TI45-13ar, isolated from Korean traditional nuruk.</title>
        <authorList>
            <person name="Kim S.-J."/>
        </authorList>
    </citation>
    <scope>NUCLEOTIDE SEQUENCE [LARGE SCALE GENOMIC DNA]</scope>
    <source>
        <strain evidence="9 10">TI45-13ar</strain>
    </source>
</reference>
<keyword evidence="7 8" id="KW-0472">Membrane</keyword>
<comment type="similarity">
    <text evidence="2">Belongs to the binding-protein-dependent transport system permease family. FecCD subfamily.</text>
</comment>
<dbReference type="PATRIC" id="fig|1886670.3.peg.2239"/>
<evidence type="ECO:0000256" key="7">
    <source>
        <dbReference type="ARBA" id="ARBA00023136"/>
    </source>
</evidence>
<evidence type="ECO:0000256" key="1">
    <source>
        <dbReference type="ARBA" id="ARBA00004651"/>
    </source>
</evidence>
<comment type="caution">
    <text evidence="9">The sequence shown here is derived from an EMBL/GenBank/DDBJ whole genome shotgun (WGS) entry which is preliminary data.</text>
</comment>
<evidence type="ECO:0000256" key="4">
    <source>
        <dbReference type="ARBA" id="ARBA00022475"/>
    </source>
</evidence>
<dbReference type="GO" id="GO:0005886">
    <property type="term" value="C:plasma membrane"/>
    <property type="evidence" value="ECO:0007669"/>
    <property type="project" value="UniProtKB-SubCell"/>
</dbReference>
<comment type="subcellular location">
    <subcellularLocation>
        <location evidence="1">Cell membrane</location>
        <topology evidence="1">Multi-pass membrane protein</topology>
    </subcellularLocation>
</comment>
<feature type="transmembrane region" description="Helical" evidence="8">
    <location>
        <begin position="25"/>
        <end position="45"/>
    </location>
</feature>
<dbReference type="STRING" id="1886670.PTI45_02199"/>
<dbReference type="CDD" id="cd06550">
    <property type="entry name" value="TM_ABC_iron-siderophores_like"/>
    <property type="match status" value="1"/>
</dbReference>
<dbReference type="InterPro" id="IPR037294">
    <property type="entry name" value="ABC_BtuC-like"/>
</dbReference>
<dbReference type="InterPro" id="IPR000522">
    <property type="entry name" value="ABC_transptr_permease_BtuC"/>
</dbReference>
<evidence type="ECO:0000313" key="9">
    <source>
        <dbReference type="EMBL" id="ODP28449.1"/>
    </source>
</evidence>
<evidence type="ECO:0000256" key="6">
    <source>
        <dbReference type="ARBA" id="ARBA00022989"/>
    </source>
</evidence>
<organism evidence="9 10">
    <name type="scientific">Paenibacillus nuruki</name>
    <dbReference type="NCBI Taxonomy" id="1886670"/>
    <lineage>
        <taxon>Bacteria</taxon>
        <taxon>Bacillati</taxon>
        <taxon>Bacillota</taxon>
        <taxon>Bacilli</taxon>
        <taxon>Bacillales</taxon>
        <taxon>Paenibacillaceae</taxon>
        <taxon>Paenibacillus</taxon>
    </lineage>
</organism>
<feature type="transmembrane region" description="Helical" evidence="8">
    <location>
        <begin position="109"/>
        <end position="131"/>
    </location>
</feature>
<evidence type="ECO:0000256" key="5">
    <source>
        <dbReference type="ARBA" id="ARBA00022692"/>
    </source>
</evidence>
<protein>
    <submittedName>
        <fullName evidence="9">Achromobactin transport system permease protein CbrC</fullName>
    </submittedName>
</protein>
<feature type="transmembrane region" description="Helical" evidence="8">
    <location>
        <begin position="212"/>
        <end position="231"/>
    </location>
</feature>
<dbReference type="Pfam" id="PF01032">
    <property type="entry name" value="FecCD"/>
    <property type="match status" value="1"/>
</dbReference>
<dbReference type="FunFam" id="1.10.3470.10:FF:000001">
    <property type="entry name" value="Vitamin B12 ABC transporter permease BtuC"/>
    <property type="match status" value="1"/>
</dbReference>
<accession>A0A1E3L3R5</accession>
<evidence type="ECO:0000256" key="3">
    <source>
        <dbReference type="ARBA" id="ARBA00022448"/>
    </source>
</evidence>
<dbReference type="Gene3D" id="1.10.3470.10">
    <property type="entry name" value="ABC transporter involved in vitamin B12 uptake, BtuC"/>
    <property type="match status" value="1"/>
</dbReference>
<keyword evidence="4" id="KW-1003">Cell membrane</keyword>
<feature type="transmembrane region" description="Helical" evidence="8">
    <location>
        <begin position="324"/>
        <end position="345"/>
    </location>
</feature>
<name>A0A1E3L3R5_9BACL</name>
<feature type="transmembrane region" description="Helical" evidence="8">
    <location>
        <begin position="295"/>
        <end position="317"/>
    </location>
</feature>
<dbReference type="SUPFAM" id="SSF81345">
    <property type="entry name" value="ABC transporter involved in vitamin B12 uptake, BtuC"/>
    <property type="match status" value="1"/>
</dbReference>
<dbReference type="GO" id="GO:0022857">
    <property type="term" value="F:transmembrane transporter activity"/>
    <property type="evidence" value="ECO:0007669"/>
    <property type="project" value="InterPro"/>
</dbReference>
<dbReference type="PANTHER" id="PTHR30472">
    <property type="entry name" value="FERRIC ENTEROBACTIN TRANSPORT SYSTEM PERMEASE PROTEIN"/>
    <property type="match status" value="1"/>
</dbReference>
<dbReference type="EMBL" id="MDER01000038">
    <property type="protein sequence ID" value="ODP28449.1"/>
    <property type="molecule type" value="Genomic_DNA"/>
</dbReference>
<dbReference type="GO" id="GO:0033214">
    <property type="term" value="P:siderophore-iron import into cell"/>
    <property type="evidence" value="ECO:0007669"/>
    <property type="project" value="TreeGrafter"/>
</dbReference>
<dbReference type="AlphaFoldDB" id="A0A1E3L3R5"/>
<keyword evidence="5 8" id="KW-0812">Transmembrane</keyword>
<evidence type="ECO:0000313" key="10">
    <source>
        <dbReference type="Proteomes" id="UP000094578"/>
    </source>
</evidence>
<feature type="transmembrane region" description="Helical" evidence="8">
    <location>
        <begin position="137"/>
        <end position="156"/>
    </location>
</feature>
<dbReference type="PANTHER" id="PTHR30472:SF24">
    <property type="entry name" value="FERRIC ENTEROBACTIN TRANSPORT SYSTEM PERMEASE PROTEIN FEPG"/>
    <property type="match status" value="1"/>
</dbReference>
<sequence length="351" mass="37626">MNKPRYWTLRSRSARFHMQLEKRSVRTLAILTMIVIVVSIIGIGIGETWIHPWEVIRAIFGQSSGAYDFVLYRLRLPRAVVGLLAGAALGMSGAILQGMIRNPLASPDIIGITGGASVAAVLFLSYGSSVFHLSIDWLPVAAIMGALIVSALIYLLSWQNGVTPMRLVLIGIGISAGMSAMTTFMLVISSTFTASKVYIWLTGSVYGATWSGVYSILPVCVIAIPLLLYFARSLNSQELGDDVALGLGVRVQKHRLLLLILSVILAGSAVAVVGAVGFVGLIAPHIARKWVGRTFGSISLASGLIGALLVFVADVIARTAFYPIDIPAGIFTAAIGAPFFIYLLYQNRNRF</sequence>
<keyword evidence="10" id="KW-1185">Reference proteome</keyword>
<evidence type="ECO:0000256" key="8">
    <source>
        <dbReference type="SAM" id="Phobius"/>
    </source>
</evidence>
<keyword evidence="6 8" id="KW-1133">Transmembrane helix</keyword>
<keyword evidence="3" id="KW-0813">Transport</keyword>
<feature type="transmembrane region" description="Helical" evidence="8">
    <location>
        <begin position="256"/>
        <end position="283"/>
    </location>
</feature>